<gene>
    <name evidence="1" type="ORF">ERS007739_05643</name>
</gene>
<evidence type="ECO:0000313" key="1">
    <source>
        <dbReference type="EMBL" id="CPC29617.1"/>
    </source>
</evidence>
<name>A0A916LHW3_MYCTX</name>
<dbReference type="Proteomes" id="UP000039021">
    <property type="component" value="Unassembled WGS sequence"/>
</dbReference>
<protein>
    <submittedName>
        <fullName evidence="1">Uncharacterized protein</fullName>
    </submittedName>
</protein>
<organism evidence="1 2">
    <name type="scientific">Mycobacterium tuberculosis</name>
    <dbReference type="NCBI Taxonomy" id="1773"/>
    <lineage>
        <taxon>Bacteria</taxon>
        <taxon>Bacillati</taxon>
        <taxon>Actinomycetota</taxon>
        <taxon>Actinomycetes</taxon>
        <taxon>Mycobacteriales</taxon>
        <taxon>Mycobacteriaceae</taxon>
        <taxon>Mycobacterium</taxon>
        <taxon>Mycobacterium tuberculosis complex</taxon>
    </lineage>
</organism>
<proteinExistence type="predicted"/>
<comment type="caution">
    <text evidence="1">The sequence shown here is derived from an EMBL/GenBank/DDBJ whole genome shotgun (WGS) entry which is preliminary data.</text>
</comment>
<sequence>MASIEVNTRNGLCASSFASIGRNAVDTTGIGDSAVRRS</sequence>
<dbReference type="EMBL" id="CSBK01004978">
    <property type="protein sequence ID" value="CPC29617.1"/>
    <property type="molecule type" value="Genomic_DNA"/>
</dbReference>
<dbReference type="AlphaFoldDB" id="A0A916LHW3"/>
<evidence type="ECO:0000313" key="2">
    <source>
        <dbReference type="Proteomes" id="UP000039021"/>
    </source>
</evidence>
<accession>A0A916LHW3</accession>
<reference evidence="2" key="1">
    <citation type="submission" date="2015-03" db="EMBL/GenBank/DDBJ databases">
        <authorList>
            <consortium name="Pathogen Informatics"/>
        </authorList>
    </citation>
    <scope>NUCLEOTIDE SEQUENCE [LARGE SCALE GENOMIC DNA]</scope>
    <source>
        <strain evidence="2">N09902308</strain>
    </source>
</reference>